<evidence type="ECO:0000313" key="3">
    <source>
        <dbReference type="Proteomes" id="UP000581769"/>
    </source>
</evidence>
<sequence>MTNPFAFGNATAPAPTASAPAQPPASAPVAAPATLAIDTPPTAPAAAPTPAGDDPFSAPAPQAARGPRVRDMYGRLLLVIPHKLEEDLPNRLQPGTTQDRLTADVIILDGGEIQYGGKPEATPPVPHTKTVATPFKSERMFLSQRGLISQCREALAKRLQGQPGMVLGRLTTGEAKEAGQNAPFLLSPPTDEDKALARQYLAQVDPFA</sequence>
<dbReference type="AlphaFoldDB" id="A0A840J8R1"/>
<feature type="compositionally biased region" description="Low complexity" evidence="1">
    <location>
        <begin position="27"/>
        <end position="55"/>
    </location>
</feature>
<name>A0A840J8R1_9PSEU</name>
<dbReference type="Proteomes" id="UP000581769">
    <property type="component" value="Unassembled WGS sequence"/>
</dbReference>
<comment type="caution">
    <text evidence="2">The sequence shown here is derived from an EMBL/GenBank/DDBJ whole genome shotgun (WGS) entry which is preliminary data.</text>
</comment>
<proteinExistence type="predicted"/>
<feature type="compositionally biased region" description="Low complexity" evidence="1">
    <location>
        <begin position="10"/>
        <end position="20"/>
    </location>
</feature>
<accession>A0A840J8R1</accession>
<organism evidence="2 3">
    <name type="scientific">Amycolatopsis jiangsuensis</name>
    <dbReference type="NCBI Taxonomy" id="1181879"/>
    <lineage>
        <taxon>Bacteria</taxon>
        <taxon>Bacillati</taxon>
        <taxon>Actinomycetota</taxon>
        <taxon>Actinomycetes</taxon>
        <taxon>Pseudonocardiales</taxon>
        <taxon>Pseudonocardiaceae</taxon>
        <taxon>Amycolatopsis</taxon>
    </lineage>
</organism>
<protein>
    <submittedName>
        <fullName evidence="2">Uncharacterized protein</fullName>
    </submittedName>
</protein>
<evidence type="ECO:0000313" key="2">
    <source>
        <dbReference type="EMBL" id="MBB4689802.1"/>
    </source>
</evidence>
<reference evidence="2 3" key="1">
    <citation type="submission" date="2020-08" db="EMBL/GenBank/DDBJ databases">
        <title>Sequencing the genomes of 1000 actinobacteria strains.</title>
        <authorList>
            <person name="Klenk H.-P."/>
        </authorList>
    </citation>
    <scope>NUCLEOTIDE SEQUENCE [LARGE SCALE GENOMIC DNA]</scope>
    <source>
        <strain evidence="2 3">DSM 45859</strain>
    </source>
</reference>
<dbReference type="RefSeq" id="WP_184784265.1">
    <property type="nucleotide sequence ID" value="NZ_JACHMG010000001.1"/>
</dbReference>
<gene>
    <name evidence="2" type="ORF">BJY18_007287</name>
</gene>
<keyword evidence="3" id="KW-1185">Reference proteome</keyword>
<evidence type="ECO:0000256" key="1">
    <source>
        <dbReference type="SAM" id="MobiDB-lite"/>
    </source>
</evidence>
<dbReference type="EMBL" id="JACHMG010000001">
    <property type="protein sequence ID" value="MBB4689802.1"/>
    <property type="molecule type" value="Genomic_DNA"/>
</dbReference>
<feature type="region of interest" description="Disordered" evidence="1">
    <location>
        <begin position="1"/>
        <end position="68"/>
    </location>
</feature>